<reference evidence="1 2" key="1">
    <citation type="submission" date="2019-02" db="EMBL/GenBank/DDBJ databases">
        <title>Genome sequencing of the rare red list fungi Dentipellis fragilis.</title>
        <authorList>
            <person name="Buettner E."/>
            <person name="Kellner H."/>
        </authorList>
    </citation>
    <scope>NUCLEOTIDE SEQUENCE [LARGE SCALE GENOMIC DNA]</scope>
    <source>
        <strain evidence="1 2">DSM 105465</strain>
    </source>
</reference>
<proteinExistence type="predicted"/>
<dbReference type="AlphaFoldDB" id="A0A4Y9XZ02"/>
<evidence type="ECO:0000313" key="1">
    <source>
        <dbReference type="EMBL" id="TFY54683.1"/>
    </source>
</evidence>
<protein>
    <submittedName>
        <fullName evidence="1">Uncharacterized protein</fullName>
    </submittedName>
</protein>
<name>A0A4Y9XZ02_9AGAM</name>
<sequence>MLRDITIPPDIFENVAHCEEWLNAIGSCPVVKRLSFETCFPSITDALASFVAAHPSVTTIAWLFASIASAIPHLRILALIVEIEFELGYLDEFVTAGVVQDALATLTQLDCLFLEIRAIGDLRNVDFDAPSCHFAQKMFKASSIQFLQLKLCSDLQGSGPTQCWQRSSISNGYNASRLDILKVSTDEYNDAERRVLEEN</sequence>
<evidence type="ECO:0000313" key="2">
    <source>
        <dbReference type="Proteomes" id="UP000298327"/>
    </source>
</evidence>
<dbReference type="Proteomes" id="UP000298327">
    <property type="component" value="Unassembled WGS sequence"/>
</dbReference>
<gene>
    <name evidence="1" type="ORF">EVG20_g9609</name>
</gene>
<organism evidence="1 2">
    <name type="scientific">Dentipellis fragilis</name>
    <dbReference type="NCBI Taxonomy" id="205917"/>
    <lineage>
        <taxon>Eukaryota</taxon>
        <taxon>Fungi</taxon>
        <taxon>Dikarya</taxon>
        <taxon>Basidiomycota</taxon>
        <taxon>Agaricomycotina</taxon>
        <taxon>Agaricomycetes</taxon>
        <taxon>Russulales</taxon>
        <taxon>Hericiaceae</taxon>
        <taxon>Dentipellis</taxon>
    </lineage>
</organism>
<keyword evidence="2" id="KW-1185">Reference proteome</keyword>
<comment type="caution">
    <text evidence="1">The sequence shown here is derived from an EMBL/GenBank/DDBJ whole genome shotgun (WGS) entry which is preliminary data.</text>
</comment>
<dbReference type="EMBL" id="SEOQ01000999">
    <property type="protein sequence ID" value="TFY54683.1"/>
    <property type="molecule type" value="Genomic_DNA"/>
</dbReference>
<accession>A0A4Y9XZ02</accession>